<sequence length="101" mass="12002">MFKTNITGVNLTLLNLKIKMPIVDINSILIIHRRLKNDYEKLKSTNNVLVQENLKLETTVRRQQDWKVNEKMRFEGQFNVILSDYFSPTQIKMILNPKKRV</sequence>
<dbReference type="Proteomes" id="UP000478052">
    <property type="component" value="Unassembled WGS sequence"/>
</dbReference>
<dbReference type="OrthoDB" id="7546846at2759"/>
<keyword evidence="2" id="KW-1185">Reference proteome</keyword>
<organism evidence="1 2">
    <name type="scientific">Aphis craccivora</name>
    <name type="common">Cowpea aphid</name>
    <dbReference type="NCBI Taxonomy" id="307492"/>
    <lineage>
        <taxon>Eukaryota</taxon>
        <taxon>Metazoa</taxon>
        <taxon>Ecdysozoa</taxon>
        <taxon>Arthropoda</taxon>
        <taxon>Hexapoda</taxon>
        <taxon>Insecta</taxon>
        <taxon>Pterygota</taxon>
        <taxon>Neoptera</taxon>
        <taxon>Paraneoptera</taxon>
        <taxon>Hemiptera</taxon>
        <taxon>Sternorrhyncha</taxon>
        <taxon>Aphidomorpha</taxon>
        <taxon>Aphidoidea</taxon>
        <taxon>Aphididae</taxon>
        <taxon>Aphidini</taxon>
        <taxon>Aphis</taxon>
        <taxon>Aphis</taxon>
    </lineage>
</organism>
<protein>
    <submittedName>
        <fullName evidence="1">Uncharacterized protein</fullName>
    </submittedName>
</protein>
<evidence type="ECO:0000313" key="1">
    <source>
        <dbReference type="EMBL" id="KAF0733571.1"/>
    </source>
</evidence>
<accession>A0A6G0X116</accession>
<proteinExistence type="predicted"/>
<name>A0A6G0X116_APHCR</name>
<comment type="caution">
    <text evidence="1">The sequence shown here is derived from an EMBL/GenBank/DDBJ whole genome shotgun (WGS) entry which is preliminary data.</text>
</comment>
<reference evidence="1 2" key="1">
    <citation type="submission" date="2019-08" db="EMBL/GenBank/DDBJ databases">
        <title>Whole genome of Aphis craccivora.</title>
        <authorList>
            <person name="Voronova N.V."/>
            <person name="Shulinski R.S."/>
            <person name="Bandarenka Y.V."/>
            <person name="Zhorov D.G."/>
            <person name="Warner D."/>
        </authorList>
    </citation>
    <scope>NUCLEOTIDE SEQUENCE [LARGE SCALE GENOMIC DNA]</scope>
    <source>
        <strain evidence="1">180601</strain>
        <tissue evidence="1">Whole Body</tissue>
    </source>
</reference>
<dbReference type="AlphaFoldDB" id="A0A6G0X116"/>
<evidence type="ECO:0000313" key="2">
    <source>
        <dbReference type="Proteomes" id="UP000478052"/>
    </source>
</evidence>
<gene>
    <name evidence="1" type="ORF">FWK35_00024723</name>
</gene>
<feature type="non-terminal residue" evidence="1">
    <location>
        <position position="101"/>
    </location>
</feature>
<dbReference type="EMBL" id="VUJU01008245">
    <property type="protein sequence ID" value="KAF0733571.1"/>
    <property type="molecule type" value="Genomic_DNA"/>
</dbReference>